<dbReference type="GO" id="GO:0003676">
    <property type="term" value="F:nucleic acid binding"/>
    <property type="evidence" value="ECO:0007669"/>
    <property type="project" value="InterPro"/>
</dbReference>
<evidence type="ECO:0000256" key="2">
    <source>
        <dbReference type="ARBA" id="ARBA00022759"/>
    </source>
</evidence>
<gene>
    <name evidence="5" type="ORF">A2572_02000</name>
</gene>
<dbReference type="InterPro" id="IPR002071">
    <property type="entry name" value="Thermonucl_AS"/>
</dbReference>
<evidence type="ECO:0000313" key="6">
    <source>
        <dbReference type="Proteomes" id="UP000179237"/>
    </source>
</evidence>
<reference evidence="5 6" key="1">
    <citation type="journal article" date="2016" name="Nat. Commun.">
        <title>Thousands of microbial genomes shed light on interconnected biogeochemical processes in an aquifer system.</title>
        <authorList>
            <person name="Anantharaman K."/>
            <person name="Brown C.T."/>
            <person name="Hug L.A."/>
            <person name="Sharon I."/>
            <person name="Castelle C.J."/>
            <person name="Probst A.J."/>
            <person name="Thomas B.C."/>
            <person name="Singh A."/>
            <person name="Wilkins M.J."/>
            <person name="Karaoz U."/>
            <person name="Brodie E.L."/>
            <person name="Williams K.H."/>
            <person name="Hubbard S.S."/>
            <person name="Banfield J.F."/>
        </authorList>
    </citation>
    <scope>NUCLEOTIDE SEQUENCE [LARGE SCALE GENOMIC DNA]</scope>
</reference>
<name>A0A1F5FT99_9BACT</name>
<evidence type="ECO:0000313" key="5">
    <source>
        <dbReference type="EMBL" id="OGD82853.1"/>
    </source>
</evidence>
<dbReference type="GO" id="GO:0004519">
    <property type="term" value="F:endonuclease activity"/>
    <property type="evidence" value="ECO:0007669"/>
    <property type="project" value="UniProtKB-KW"/>
</dbReference>
<dbReference type="Proteomes" id="UP000179237">
    <property type="component" value="Unassembled WGS sequence"/>
</dbReference>
<evidence type="ECO:0000256" key="1">
    <source>
        <dbReference type="ARBA" id="ARBA00022722"/>
    </source>
</evidence>
<feature type="domain" description="TNase-like" evidence="4">
    <location>
        <begin position="42"/>
        <end position="176"/>
    </location>
</feature>
<keyword evidence="2" id="KW-0255">Endonuclease</keyword>
<proteinExistence type="predicted"/>
<comment type="caution">
    <text evidence="5">The sequence shown here is derived from an EMBL/GenBank/DDBJ whole genome shotgun (WGS) entry which is preliminary data.</text>
</comment>
<dbReference type="InterPro" id="IPR035437">
    <property type="entry name" value="SNase_OB-fold_sf"/>
</dbReference>
<dbReference type="SUPFAM" id="SSF50199">
    <property type="entry name" value="Staphylococcal nuclease"/>
    <property type="match status" value="1"/>
</dbReference>
<dbReference type="PROSITE" id="PS01123">
    <property type="entry name" value="TNASE_1"/>
    <property type="match status" value="1"/>
</dbReference>
<dbReference type="SMART" id="SM00318">
    <property type="entry name" value="SNc"/>
    <property type="match status" value="1"/>
</dbReference>
<dbReference type="Gene3D" id="2.40.50.90">
    <property type="match status" value="1"/>
</dbReference>
<dbReference type="PANTHER" id="PTHR12302">
    <property type="entry name" value="EBNA2 BINDING PROTEIN P100"/>
    <property type="match status" value="1"/>
</dbReference>
<evidence type="ECO:0000256" key="3">
    <source>
        <dbReference type="ARBA" id="ARBA00022801"/>
    </source>
</evidence>
<keyword evidence="3" id="KW-0378">Hydrolase</keyword>
<evidence type="ECO:0000259" key="4">
    <source>
        <dbReference type="PROSITE" id="PS50830"/>
    </source>
</evidence>
<keyword evidence="1" id="KW-0540">Nuclease</keyword>
<sequence>MGILVGILIFSFQIKNEAVAPAEVTKVEETNVASATGEVATEPATYEVVKVVDGDTIHVVADEKKQTVRMIGVDTPESVDPRRPVQCFGDKASEKTRELLLNKKVRLESDPTQGDTDNYKRLLRYVFLEDGTNVNILLIEQGFGHQYTYNKPYKYREEFIKAEVEARESKRGLWADEACLN</sequence>
<dbReference type="GO" id="GO:0016787">
    <property type="term" value="F:hydrolase activity"/>
    <property type="evidence" value="ECO:0007669"/>
    <property type="project" value="UniProtKB-KW"/>
</dbReference>
<dbReference type="PROSITE" id="PS50830">
    <property type="entry name" value="TNASE_3"/>
    <property type="match status" value="1"/>
</dbReference>
<protein>
    <recommendedName>
        <fullName evidence="4">TNase-like domain-containing protein</fullName>
    </recommendedName>
</protein>
<dbReference type="Pfam" id="PF00565">
    <property type="entry name" value="SNase"/>
    <property type="match status" value="1"/>
</dbReference>
<accession>A0A1F5FT99</accession>
<dbReference type="PANTHER" id="PTHR12302:SF3">
    <property type="entry name" value="SERINE_THREONINE-PROTEIN KINASE 31"/>
    <property type="match status" value="1"/>
</dbReference>
<dbReference type="InterPro" id="IPR016071">
    <property type="entry name" value="Staphylococal_nuclease_OB-fold"/>
</dbReference>
<organism evidence="5 6">
    <name type="scientific">Candidatus Collierbacteria bacterium RIFOXYD1_FULL_40_9</name>
    <dbReference type="NCBI Taxonomy" id="1817731"/>
    <lineage>
        <taxon>Bacteria</taxon>
        <taxon>Candidatus Collieribacteriota</taxon>
    </lineage>
</organism>
<dbReference type="EMBL" id="MFAQ01000037">
    <property type="protein sequence ID" value="OGD82853.1"/>
    <property type="molecule type" value="Genomic_DNA"/>
</dbReference>
<dbReference type="AlphaFoldDB" id="A0A1F5FT99"/>